<dbReference type="SUPFAM" id="SSF63825">
    <property type="entry name" value="YWTD domain"/>
    <property type="match status" value="1"/>
</dbReference>
<dbReference type="PROSITE" id="PS51120">
    <property type="entry name" value="LDLRB"/>
    <property type="match status" value="1"/>
</dbReference>
<evidence type="ECO:0000256" key="4">
    <source>
        <dbReference type="SAM" id="SignalP"/>
    </source>
</evidence>
<sequence length="451" mass="50550">MDSVRLSLCNVRKLILLSVLLASGKACFTTLEDAEGELAPPLYPQVDLVNLDCTWILRAEEGKVIEITFEEVILDATIDQAGNCLDRITVYDGPRQIIPPFCDDGPPWPRFPIRLISTTDTMVINLVKQREASRGFLAKYKHVSPRQELLAVINVDNPAIALFDRLSSLSSSKEIHLLHSSSPSALSFDPISEIFYFTDIQKRAIGRASLRNSTVSFIIEENVDTPLGIAVAYLTGLLYWTDAGRHDVSVSRLDGTFRKTLMTSSPDCWTPKGIVLSRDNQDIFWTCKGRIEKAKADGSERDPTFVIDNVVEPSALAIDTDGTFIYWVDTGAGKIDRVRVDGLYREQMDQSPNSFLTQLHSLVLDEFAYFFTHTSDQKVYIIERGTEEIELRFLELDPPETFGGLYYYNSDMAIQAQHACAINNGGCEGLCFPDRDDVKCVDGENPLYFKN</sequence>
<evidence type="ECO:0000256" key="3">
    <source>
        <dbReference type="PROSITE-ProRule" id="PRU00461"/>
    </source>
</evidence>
<dbReference type="Gene3D" id="2.60.120.290">
    <property type="entry name" value="Spermadhesin, CUB domain"/>
    <property type="match status" value="1"/>
</dbReference>
<dbReference type="InterPro" id="IPR035914">
    <property type="entry name" value="Sperma_CUB_dom_sf"/>
</dbReference>
<dbReference type="PANTHER" id="PTHR46513">
    <property type="entry name" value="VITELLOGENIN RECEPTOR-LIKE PROTEIN-RELATED-RELATED"/>
    <property type="match status" value="1"/>
</dbReference>
<dbReference type="Pfam" id="PF00431">
    <property type="entry name" value="CUB"/>
    <property type="match status" value="1"/>
</dbReference>
<comment type="caution">
    <text evidence="2">Lacks conserved residue(s) required for the propagation of feature annotation.</text>
</comment>
<keyword evidence="6" id="KW-0675">Receptor</keyword>
<evidence type="ECO:0000313" key="6">
    <source>
        <dbReference type="EMBL" id="KAJ8043037.1"/>
    </source>
</evidence>
<dbReference type="Proteomes" id="UP001152320">
    <property type="component" value="Chromosome 4"/>
</dbReference>
<dbReference type="InterPro" id="IPR000859">
    <property type="entry name" value="CUB_dom"/>
</dbReference>
<dbReference type="Gene3D" id="2.120.10.30">
    <property type="entry name" value="TolB, C-terminal domain"/>
    <property type="match status" value="1"/>
</dbReference>
<dbReference type="InterPro" id="IPR011042">
    <property type="entry name" value="6-blade_b-propeller_TolB-like"/>
</dbReference>
<dbReference type="SMART" id="SM00042">
    <property type="entry name" value="CUB"/>
    <property type="match status" value="1"/>
</dbReference>
<feature type="chain" id="PRO_5040486982" evidence="4">
    <location>
        <begin position="27"/>
        <end position="451"/>
    </location>
</feature>
<keyword evidence="7" id="KW-1185">Reference proteome</keyword>
<feature type="signal peptide" evidence="4">
    <location>
        <begin position="1"/>
        <end position="26"/>
    </location>
</feature>
<dbReference type="OrthoDB" id="5804959at2759"/>
<dbReference type="InterPro" id="IPR050778">
    <property type="entry name" value="Cueball_EGF_LRP_Nidogen"/>
</dbReference>
<dbReference type="EMBL" id="JAIZAY010000004">
    <property type="protein sequence ID" value="KAJ8043037.1"/>
    <property type="molecule type" value="Genomic_DNA"/>
</dbReference>
<proteinExistence type="predicted"/>
<keyword evidence="1" id="KW-1015">Disulfide bond</keyword>
<dbReference type="AlphaFoldDB" id="A0A9Q1CCZ7"/>
<keyword evidence="4" id="KW-0732">Signal</keyword>
<dbReference type="InterPro" id="IPR000033">
    <property type="entry name" value="LDLR_classB_rpt"/>
</dbReference>
<feature type="repeat" description="LDL-receptor class B" evidence="3">
    <location>
        <begin position="236"/>
        <end position="280"/>
    </location>
</feature>
<name>A0A9Q1CCZ7_HOLLE</name>
<evidence type="ECO:0000259" key="5">
    <source>
        <dbReference type="PROSITE" id="PS01180"/>
    </source>
</evidence>
<dbReference type="CDD" id="cd00041">
    <property type="entry name" value="CUB"/>
    <property type="match status" value="1"/>
</dbReference>
<dbReference type="Pfam" id="PF00058">
    <property type="entry name" value="Ldl_recept_b"/>
    <property type="match status" value="1"/>
</dbReference>
<evidence type="ECO:0000313" key="7">
    <source>
        <dbReference type="Proteomes" id="UP001152320"/>
    </source>
</evidence>
<comment type="caution">
    <text evidence="6">The sequence shown here is derived from an EMBL/GenBank/DDBJ whole genome shotgun (WGS) entry which is preliminary data.</text>
</comment>
<protein>
    <submittedName>
        <fullName evidence="6">Low-density lipoprotein receptor-related protein 6</fullName>
    </submittedName>
</protein>
<gene>
    <name evidence="6" type="ORF">HOLleu_09963</name>
</gene>
<feature type="domain" description="CUB" evidence="5">
    <location>
        <begin position="27"/>
        <end position="143"/>
    </location>
</feature>
<keyword evidence="6" id="KW-0449">Lipoprotein</keyword>
<evidence type="ECO:0000256" key="1">
    <source>
        <dbReference type="ARBA" id="ARBA00023157"/>
    </source>
</evidence>
<organism evidence="6 7">
    <name type="scientific">Holothuria leucospilota</name>
    <name type="common">Black long sea cucumber</name>
    <name type="synonym">Mertensiothuria leucospilota</name>
    <dbReference type="NCBI Taxonomy" id="206669"/>
    <lineage>
        <taxon>Eukaryota</taxon>
        <taxon>Metazoa</taxon>
        <taxon>Echinodermata</taxon>
        <taxon>Eleutherozoa</taxon>
        <taxon>Echinozoa</taxon>
        <taxon>Holothuroidea</taxon>
        <taxon>Aspidochirotacea</taxon>
        <taxon>Aspidochirotida</taxon>
        <taxon>Holothuriidae</taxon>
        <taxon>Holothuria</taxon>
    </lineage>
</organism>
<reference evidence="6" key="1">
    <citation type="submission" date="2021-10" db="EMBL/GenBank/DDBJ databases">
        <title>Tropical sea cucumber genome reveals ecological adaptation and Cuvierian tubules defense mechanism.</title>
        <authorList>
            <person name="Chen T."/>
        </authorList>
    </citation>
    <scope>NUCLEOTIDE SEQUENCE</scope>
    <source>
        <strain evidence="6">Nanhai2018</strain>
        <tissue evidence="6">Muscle</tissue>
    </source>
</reference>
<evidence type="ECO:0000256" key="2">
    <source>
        <dbReference type="PROSITE-ProRule" id="PRU00059"/>
    </source>
</evidence>
<accession>A0A9Q1CCZ7</accession>
<dbReference type="SUPFAM" id="SSF49854">
    <property type="entry name" value="Spermadhesin, CUB domain"/>
    <property type="match status" value="1"/>
</dbReference>
<dbReference type="PROSITE" id="PS01180">
    <property type="entry name" value="CUB"/>
    <property type="match status" value="1"/>
</dbReference>
<dbReference type="SMART" id="SM00135">
    <property type="entry name" value="LY"/>
    <property type="match status" value="4"/>
</dbReference>